<comment type="caution">
    <text evidence="2">The sequence shown here is derived from an EMBL/GenBank/DDBJ whole genome shotgun (WGS) entry which is preliminary data.</text>
</comment>
<reference evidence="2 3" key="1">
    <citation type="submission" date="2024-04" db="EMBL/GenBank/DDBJ databases">
        <title>Phyllosticta paracitricarpa is synonymous to the EU quarantine fungus P. citricarpa based on phylogenomic analyses.</title>
        <authorList>
            <consortium name="Lawrence Berkeley National Laboratory"/>
            <person name="Van Ingen-Buijs V.A."/>
            <person name="Van Westerhoven A.C."/>
            <person name="Haridas S."/>
            <person name="Skiadas P."/>
            <person name="Martin F."/>
            <person name="Groenewald J.Z."/>
            <person name="Crous P.W."/>
            <person name="Seidl M.F."/>
        </authorList>
    </citation>
    <scope>NUCLEOTIDE SEQUENCE [LARGE SCALE GENOMIC DNA]</scope>
    <source>
        <strain evidence="2 3">CBS 123374</strain>
    </source>
</reference>
<keyword evidence="3" id="KW-1185">Reference proteome</keyword>
<feature type="region of interest" description="Disordered" evidence="1">
    <location>
        <begin position="1"/>
        <end position="30"/>
    </location>
</feature>
<dbReference type="Proteomes" id="UP001492380">
    <property type="component" value="Unassembled WGS sequence"/>
</dbReference>
<feature type="region of interest" description="Disordered" evidence="1">
    <location>
        <begin position="248"/>
        <end position="271"/>
    </location>
</feature>
<evidence type="ECO:0000313" key="2">
    <source>
        <dbReference type="EMBL" id="KAK8235937.1"/>
    </source>
</evidence>
<feature type="compositionally biased region" description="Low complexity" evidence="1">
    <location>
        <begin position="11"/>
        <end position="24"/>
    </location>
</feature>
<proteinExistence type="predicted"/>
<feature type="compositionally biased region" description="Acidic residues" evidence="1">
    <location>
        <begin position="255"/>
        <end position="271"/>
    </location>
</feature>
<gene>
    <name evidence="2" type="ORF">HDK90DRAFT_511046</name>
</gene>
<evidence type="ECO:0000313" key="3">
    <source>
        <dbReference type="Proteomes" id="UP001492380"/>
    </source>
</evidence>
<accession>A0ABR1YR68</accession>
<organism evidence="2 3">
    <name type="scientific">Phyllosticta capitalensis</name>
    <dbReference type="NCBI Taxonomy" id="121624"/>
    <lineage>
        <taxon>Eukaryota</taxon>
        <taxon>Fungi</taxon>
        <taxon>Dikarya</taxon>
        <taxon>Ascomycota</taxon>
        <taxon>Pezizomycotina</taxon>
        <taxon>Dothideomycetes</taxon>
        <taxon>Dothideomycetes incertae sedis</taxon>
        <taxon>Botryosphaeriales</taxon>
        <taxon>Phyllostictaceae</taxon>
        <taxon>Phyllosticta</taxon>
    </lineage>
</organism>
<protein>
    <recommendedName>
        <fullName evidence="4">SNF2 N-terminal domain-containing protein</fullName>
    </recommendedName>
</protein>
<evidence type="ECO:0000256" key="1">
    <source>
        <dbReference type="SAM" id="MobiDB-lite"/>
    </source>
</evidence>
<name>A0ABR1YR68_9PEZI</name>
<sequence>MSAPTGDLSAPTTPTTPTTPSTPSKPKKTKKEMLMGIWNSFRCNPSGARLIHDSNFAQNMPLMSGYLNFDSTKPLRELINATPSDDDEAGRLVSKASDWLAFKPNNHNITIPRVKAMLENRSFRAKIMAGFDHCAFPLSAASTEELGQGAADFLKSEEDIIYGNLIFSAWRIRPHLPHGCLSGPLVDNDESDFIDGVHPEDWLRLAMLLRCKERQKKRSSSNKSGRSRTMPAITVNFFTDADITKAKAAASHSEDDSEPDPDSDAYSEDESIDAPDFEKTQALILGQIATTSGETFSSKPLPAKRRAKVLDSLFQSMVKRGGIEYPTMKGGPLDHFANLPVSNSSLHGNLDPDTTSIRAAGEKAEEIRKFHELQNALNCASAPSVHFSEACTSLDFDIDDEGSWHVEGSSRILRPHQILALSWTAHMLNKLGYGFLALDVGLGKKTVAMAAIASLSGMGASFSCAQTLKFSCVRTGSLQAPRHLKT</sequence>
<dbReference type="EMBL" id="JBBWRZ010000005">
    <property type="protein sequence ID" value="KAK8235937.1"/>
    <property type="molecule type" value="Genomic_DNA"/>
</dbReference>
<evidence type="ECO:0008006" key="4">
    <source>
        <dbReference type="Google" id="ProtNLM"/>
    </source>
</evidence>